<dbReference type="EMBL" id="AP019309">
    <property type="protein sequence ID" value="BBH26718.1"/>
    <property type="molecule type" value="Genomic_DNA"/>
</dbReference>
<dbReference type="KEGG" id="ebm:SG0102_16520"/>
<evidence type="ECO:0000313" key="2">
    <source>
        <dbReference type="Proteomes" id="UP000268059"/>
    </source>
</evidence>
<accession>A0A3G9JR30</accession>
<keyword evidence="2" id="KW-1185">Reference proteome</keyword>
<name>A0A3G9JR30_9FIRM</name>
<proteinExistence type="predicted"/>
<organism evidence="1 2">
    <name type="scientific">Intestinibaculum porci</name>
    <dbReference type="NCBI Taxonomy" id="2487118"/>
    <lineage>
        <taxon>Bacteria</taxon>
        <taxon>Bacillati</taxon>
        <taxon>Bacillota</taxon>
        <taxon>Erysipelotrichia</taxon>
        <taxon>Erysipelotrichales</taxon>
        <taxon>Erysipelotrichaceae</taxon>
        <taxon>Intestinibaculum</taxon>
    </lineage>
</organism>
<dbReference type="InterPro" id="IPR046313">
    <property type="entry name" value="DUF6465"/>
</dbReference>
<dbReference type="InParanoid" id="A0A3G9JR30"/>
<dbReference type="OrthoDB" id="1711086at2"/>
<evidence type="ECO:0000313" key="1">
    <source>
        <dbReference type="EMBL" id="BBH26718.1"/>
    </source>
</evidence>
<sequence length="74" mass="8680">MKTNVEIQYAFNNITSDEIERRVKDDLKENGVKLSNIETLNIYYKLDEHAIYYVAEMKDKKIIGTGNTPLYIYS</sequence>
<dbReference type="Proteomes" id="UP000268059">
    <property type="component" value="Chromosome"/>
</dbReference>
<protein>
    <submittedName>
        <fullName evidence="1">Uncharacterized protein</fullName>
    </submittedName>
</protein>
<dbReference type="RefSeq" id="WP_125119549.1">
    <property type="nucleotide sequence ID" value="NZ_AP019309.1"/>
</dbReference>
<dbReference type="AlphaFoldDB" id="A0A3G9JR30"/>
<reference evidence="1 2" key="1">
    <citation type="submission" date="2018-11" db="EMBL/GenBank/DDBJ databases">
        <title>Novel Erysipelotrichaceae bacterium isolated from small intestine of a swine.</title>
        <authorList>
            <person name="Kim J.S."/>
            <person name="Choe H."/>
            <person name="Lee Y.R."/>
            <person name="Kim K.M."/>
            <person name="Park D.S."/>
        </authorList>
    </citation>
    <scope>NUCLEOTIDE SEQUENCE [LARGE SCALE GENOMIC DNA]</scope>
    <source>
        <strain evidence="1 2">SG0102</strain>
    </source>
</reference>
<gene>
    <name evidence="1" type="ORF">SG0102_16520</name>
</gene>
<dbReference type="Pfam" id="PF20069">
    <property type="entry name" value="DUF6465"/>
    <property type="match status" value="1"/>
</dbReference>